<dbReference type="InterPro" id="IPR036259">
    <property type="entry name" value="MFS_trans_sf"/>
</dbReference>
<dbReference type="RefSeq" id="XP_056747920.1">
    <property type="nucleotide sequence ID" value="XM_056902633.1"/>
</dbReference>
<name>A0AAD6GRX2_9EURO</name>
<dbReference type="AlphaFoldDB" id="A0AAD6GRX2"/>
<accession>A0AAD6GRX2</accession>
<dbReference type="Proteomes" id="UP001213799">
    <property type="component" value="Unassembled WGS sequence"/>
</dbReference>
<dbReference type="Gene3D" id="1.20.1250.20">
    <property type="entry name" value="MFS general substrate transporter like domains"/>
    <property type="match status" value="1"/>
</dbReference>
<gene>
    <name evidence="1" type="ORF">N7537_011579</name>
</gene>
<protein>
    <submittedName>
        <fullName evidence="1">Uncharacterized protein</fullName>
    </submittedName>
</protein>
<comment type="caution">
    <text evidence="1">The sequence shown here is derived from an EMBL/GenBank/DDBJ whole genome shotgun (WGS) entry which is preliminary data.</text>
</comment>
<organism evidence="1 2">
    <name type="scientific">Penicillium hordei</name>
    <dbReference type="NCBI Taxonomy" id="40994"/>
    <lineage>
        <taxon>Eukaryota</taxon>
        <taxon>Fungi</taxon>
        <taxon>Dikarya</taxon>
        <taxon>Ascomycota</taxon>
        <taxon>Pezizomycotina</taxon>
        <taxon>Eurotiomycetes</taxon>
        <taxon>Eurotiomycetidae</taxon>
        <taxon>Eurotiales</taxon>
        <taxon>Aspergillaceae</taxon>
        <taxon>Penicillium</taxon>
    </lineage>
</organism>
<reference evidence="1" key="2">
    <citation type="submission" date="2023-01" db="EMBL/GenBank/DDBJ databases">
        <authorList>
            <person name="Petersen C."/>
        </authorList>
    </citation>
    <scope>NUCLEOTIDE SEQUENCE</scope>
    <source>
        <strain evidence="1">IBT 12815</strain>
    </source>
</reference>
<evidence type="ECO:0000313" key="1">
    <source>
        <dbReference type="EMBL" id="KAJ5588901.1"/>
    </source>
</evidence>
<proteinExistence type="predicted"/>
<keyword evidence="2" id="KW-1185">Reference proteome</keyword>
<sequence>MPIALEAIGWKIYMINGAWEALQAMFVALVYSETKNISIEDIDRVIDRTQLNGIDPEGDYDIKDTKDPNQITEHEFQKMTHVKRVF</sequence>
<evidence type="ECO:0000313" key="2">
    <source>
        <dbReference type="Proteomes" id="UP001213799"/>
    </source>
</evidence>
<reference evidence="1" key="1">
    <citation type="journal article" date="2023" name="IMA Fungus">
        <title>Comparative genomic study of the Penicillium genus elucidates a diverse pangenome and 15 lateral gene transfer events.</title>
        <authorList>
            <person name="Petersen C."/>
            <person name="Sorensen T."/>
            <person name="Nielsen M.R."/>
            <person name="Sondergaard T.E."/>
            <person name="Sorensen J.L."/>
            <person name="Fitzpatrick D.A."/>
            <person name="Frisvad J.C."/>
            <person name="Nielsen K.L."/>
        </authorList>
    </citation>
    <scope>NUCLEOTIDE SEQUENCE</scope>
    <source>
        <strain evidence="1">IBT 12815</strain>
    </source>
</reference>
<dbReference type="EMBL" id="JAQJAE010000006">
    <property type="protein sequence ID" value="KAJ5588901.1"/>
    <property type="molecule type" value="Genomic_DNA"/>
</dbReference>
<dbReference type="GeneID" id="81592875"/>